<evidence type="ECO:0000256" key="1">
    <source>
        <dbReference type="ARBA" id="ARBA00022679"/>
    </source>
</evidence>
<dbReference type="Pfam" id="PF02458">
    <property type="entry name" value="Transferase"/>
    <property type="match status" value="1"/>
</dbReference>
<dbReference type="AlphaFoldDB" id="A0A8H8BWG0"/>
<proteinExistence type="predicted"/>
<keyword evidence="1" id="KW-0808">Transferase</keyword>
<sequence>MQPVPQPRMHISGVTFVRPAKPIKPIQFSCSAVENLCARVHHSFAQFFPIRNSANVEQIFHDLKQGLSLVMNELPIITGILRQNERGDFSVEIPQTPHSGTAFHFSDTSSDPRFPSFNELQECGFPYVDGDLDGLKEFRPDPFPTSEDGQPVFVGKICHIRGGIVWTASLSHLVTDLAQGTAILISWAKYTKQVADAGGKSVPIPRQFPWPDRKRLLPEVEGPLPLEEIVAVNKTLDRFSLLDPTDPEKLVEDIGNLFLKADVSEANPDQVDYFLEPSSGIWRFTPSKLRTLIISVRKADPNTKLSPFDIVTAFIWQRFCMAKRGNRRGNEPQTAQIVTAMDVRRKLNPPLPQTFLGACVDLVRVCVDRDILEPQKDQWKGIAAIAKSVRQFGTTWNEKDYLDMLKLSLRTPMSPGLIPKGPIDMLVTDHAMVSLGLRADWGGELGCSVALREPYIARETPRGELIILPRQPNGDLEVVISAEEIVLERLLADNAMSTVCENVCVRHNVLESFATMTTKMKKAKL</sequence>
<keyword evidence="3" id="KW-1185">Reference proteome</keyword>
<dbReference type="PANTHER" id="PTHR31642">
    <property type="entry name" value="TRICHOTHECENE 3-O-ACETYLTRANSFERASE"/>
    <property type="match status" value="1"/>
</dbReference>
<dbReference type="OrthoDB" id="1862401at2759"/>
<accession>A0A8H8BWG0</accession>
<dbReference type="PANTHER" id="PTHR31642:SF310">
    <property type="entry name" value="FATTY ALCOHOL:CAFFEOYL-COA ACYLTRANSFERASE"/>
    <property type="match status" value="1"/>
</dbReference>
<dbReference type="Proteomes" id="UP000664132">
    <property type="component" value="Unassembled WGS sequence"/>
</dbReference>
<evidence type="ECO:0008006" key="4">
    <source>
        <dbReference type="Google" id="ProtNLM"/>
    </source>
</evidence>
<gene>
    <name evidence="2" type="ORF">IFR04_000413</name>
</gene>
<protein>
    <recommendedName>
        <fullName evidence="4">Trichothecene 3-O-acetyltransferase</fullName>
    </recommendedName>
</protein>
<organism evidence="2 3">
    <name type="scientific">Cadophora malorum</name>
    <dbReference type="NCBI Taxonomy" id="108018"/>
    <lineage>
        <taxon>Eukaryota</taxon>
        <taxon>Fungi</taxon>
        <taxon>Dikarya</taxon>
        <taxon>Ascomycota</taxon>
        <taxon>Pezizomycotina</taxon>
        <taxon>Leotiomycetes</taxon>
        <taxon>Helotiales</taxon>
        <taxon>Ploettnerulaceae</taxon>
        <taxon>Cadophora</taxon>
    </lineage>
</organism>
<dbReference type="EMBL" id="JAFJYH010000002">
    <property type="protein sequence ID" value="KAG4426531.1"/>
    <property type="molecule type" value="Genomic_DNA"/>
</dbReference>
<evidence type="ECO:0000313" key="3">
    <source>
        <dbReference type="Proteomes" id="UP000664132"/>
    </source>
</evidence>
<name>A0A8H8BWG0_9HELO</name>
<dbReference type="InterPro" id="IPR023213">
    <property type="entry name" value="CAT-like_dom_sf"/>
</dbReference>
<dbReference type="Gene3D" id="3.30.559.10">
    <property type="entry name" value="Chloramphenicol acetyltransferase-like domain"/>
    <property type="match status" value="2"/>
</dbReference>
<dbReference type="GO" id="GO:0016747">
    <property type="term" value="F:acyltransferase activity, transferring groups other than amino-acyl groups"/>
    <property type="evidence" value="ECO:0007669"/>
    <property type="project" value="TreeGrafter"/>
</dbReference>
<reference evidence="2" key="1">
    <citation type="submission" date="2021-02" db="EMBL/GenBank/DDBJ databases">
        <title>Genome sequence Cadophora malorum strain M34.</title>
        <authorList>
            <person name="Stefanovic E."/>
            <person name="Vu D."/>
            <person name="Scully C."/>
            <person name="Dijksterhuis J."/>
            <person name="Roader J."/>
            <person name="Houbraken J."/>
        </authorList>
    </citation>
    <scope>NUCLEOTIDE SEQUENCE</scope>
    <source>
        <strain evidence="2">M34</strain>
    </source>
</reference>
<dbReference type="InterPro" id="IPR050317">
    <property type="entry name" value="Plant_Fungal_Acyltransferase"/>
</dbReference>
<evidence type="ECO:0000313" key="2">
    <source>
        <dbReference type="EMBL" id="KAG4426531.1"/>
    </source>
</evidence>
<comment type="caution">
    <text evidence="2">The sequence shown here is derived from an EMBL/GenBank/DDBJ whole genome shotgun (WGS) entry which is preliminary data.</text>
</comment>